<dbReference type="GO" id="GO:0008146">
    <property type="term" value="F:sulfotransferase activity"/>
    <property type="evidence" value="ECO:0007669"/>
    <property type="project" value="InterPro"/>
</dbReference>
<dbReference type="SUPFAM" id="SSF52540">
    <property type="entry name" value="P-loop containing nucleoside triphosphate hydrolases"/>
    <property type="match status" value="1"/>
</dbReference>
<gene>
    <name evidence="2" type="ORF">PH603_15675</name>
</gene>
<organism evidence="2 3">
    <name type="scientific">Gimibacter soli</name>
    <dbReference type="NCBI Taxonomy" id="3024400"/>
    <lineage>
        <taxon>Bacteria</taxon>
        <taxon>Pseudomonadati</taxon>
        <taxon>Pseudomonadota</taxon>
        <taxon>Alphaproteobacteria</taxon>
        <taxon>Kordiimonadales</taxon>
        <taxon>Temperatibacteraceae</taxon>
        <taxon>Gimibacter</taxon>
    </lineage>
</organism>
<dbReference type="Proteomes" id="UP001217500">
    <property type="component" value="Chromosome"/>
</dbReference>
<dbReference type="AlphaFoldDB" id="A0AAE9XPP8"/>
<evidence type="ECO:0000259" key="1">
    <source>
        <dbReference type="Pfam" id="PF00685"/>
    </source>
</evidence>
<name>A0AAE9XPP8_9PROT</name>
<sequence>MINRNLIRCVGTYHKAGTVWMRAVFSEIAARLGLDFVNTPTNAFNAVTPKPGTIYFQWDSRFSPAFDREDVRGFRIVRDPRDIVISGAHYHMKATEPWLQVKKDRFGGLSYQEMINSLDGLDARYRFEMENFSRGTIRSMTVSRGNRAMRDLIERRFLMVRYETLIEDVETTMFRSICDHLDLPFELCAPIFVENSLFGQSVRKDHVRSGKKEQWTDAFSRAFAREFAATHQRALEKLGYEENRDWIERCAERA</sequence>
<dbReference type="KEGG" id="gso:PH603_15675"/>
<dbReference type="InterPro" id="IPR000863">
    <property type="entry name" value="Sulfotransferase_dom"/>
</dbReference>
<protein>
    <submittedName>
        <fullName evidence="2">Sulfotransferase domain-containing protein</fullName>
    </submittedName>
</protein>
<dbReference type="Pfam" id="PF00685">
    <property type="entry name" value="Sulfotransfer_1"/>
    <property type="match status" value="1"/>
</dbReference>
<dbReference type="RefSeq" id="WP_289503697.1">
    <property type="nucleotide sequence ID" value="NZ_CP116805.1"/>
</dbReference>
<keyword evidence="3" id="KW-1185">Reference proteome</keyword>
<evidence type="ECO:0000313" key="2">
    <source>
        <dbReference type="EMBL" id="WCL53977.1"/>
    </source>
</evidence>
<dbReference type="Gene3D" id="3.40.50.300">
    <property type="entry name" value="P-loop containing nucleotide triphosphate hydrolases"/>
    <property type="match status" value="1"/>
</dbReference>
<reference evidence="2" key="1">
    <citation type="submission" date="2023-01" db="EMBL/GenBank/DDBJ databases">
        <title>The genome sequence of Kordiimonadaceae bacterium 6D33.</title>
        <authorList>
            <person name="Liu Y."/>
        </authorList>
    </citation>
    <scope>NUCLEOTIDE SEQUENCE</scope>
    <source>
        <strain evidence="2">6D33</strain>
    </source>
</reference>
<dbReference type="EMBL" id="CP116805">
    <property type="protein sequence ID" value="WCL53977.1"/>
    <property type="molecule type" value="Genomic_DNA"/>
</dbReference>
<feature type="domain" description="Sulfotransferase" evidence="1">
    <location>
        <begin position="66"/>
        <end position="237"/>
    </location>
</feature>
<proteinExistence type="predicted"/>
<accession>A0AAE9XPP8</accession>
<dbReference type="InterPro" id="IPR027417">
    <property type="entry name" value="P-loop_NTPase"/>
</dbReference>
<evidence type="ECO:0000313" key="3">
    <source>
        <dbReference type="Proteomes" id="UP001217500"/>
    </source>
</evidence>